<dbReference type="GO" id="GO:0005506">
    <property type="term" value="F:iron ion binding"/>
    <property type="evidence" value="ECO:0007669"/>
    <property type="project" value="InterPro"/>
</dbReference>
<comment type="pathway">
    <text evidence="3">Secondary metabolite biosynthesis; terpenoid biosynthesis.</text>
</comment>
<dbReference type="AlphaFoldDB" id="A0A284QZ08"/>
<evidence type="ECO:0000256" key="10">
    <source>
        <dbReference type="ARBA" id="ARBA00023004"/>
    </source>
</evidence>
<evidence type="ECO:0000313" key="16">
    <source>
        <dbReference type="EMBL" id="SJL01710.1"/>
    </source>
</evidence>
<protein>
    <recommendedName>
        <fullName evidence="18">Cytochrome P450</fullName>
    </recommendedName>
</protein>
<dbReference type="InterPro" id="IPR050121">
    <property type="entry name" value="Cytochrome_P450_monoxygenase"/>
</dbReference>
<dbReference type="GO" id="GO:0020037">
    <property type="term" value="F:heme binding"/>
    <property type="evidence" value="ECO:0007669"/>
    <property type="project" value="InterPro"/>
</dbReference>
<keyword evidence="5 13" id="KW-0349">Heme</keyword>
<evidence type="ECO:0000256" key="11">
    <source>
        <dbReference type="ARBA" id="ARBA00023033"/>
    </source>
</evidence>
<comment type="similarity">
    <text evidence="4 14">Belongs to the cytochrome P450 family.</text>
</comment>
<evidence type="ECO:0000256" key="13">
    <source>
        <dbReference type="PIRSR" id="PIRSR602403-1"/>
    </source>
</evidence>
<organism evidence="16 17">
    <name type="scientific">Armillaria ostoyae</name>
    <name type="common">Armillaria root rot fungus</name>
    <dbReference type="NCBI Taxonomy" id="47428"/>
    <lineage>
        <taxon>Eukaryota</taxon>
        <taxon>Fungi</taxon>
        <taxon>Dikarya</taxon>
        <taxon>Basidiomycota</taxon>
        <taxon>Agaricomycotina</taxon>
        <taxon>Agaricomycetes</taxon>
        <taxon>Agaricomycetidae</taxon>
        <taxon>Agaricales</taxon>
        <taxon>Marasmiineae</taxon>
        <taxon>Physalacriaceae</taxon>
        <taxon>Armillaria</taxon>
    </lineage>
</organism>
<proteinExistence type="inferred from homology"/>
<evidence type="ECO:0000256" key="14">
    <source>
        <dbReference type="RuleBase" id="RU000461"/>
    </source>
</evidence>
<accession>A0A284QZ08</accession>
<keyword evidence="12 15" id="KW-0472">Membrane</keyword>
<feature type="transmembrane region" description="Helical" evidence="15">
    <location>
        <begin position="9"/>
        <end position="31"/>
    </location>
</feature>
<name>A0A284QZ08_ARMOS</name>
<evidence type="ECO:0000256" key="8">
    <source>
        <dbReference type="ARBA" id="ARBA00022989"/>
    </source>
</evidence>
<evidence type="ECO:0000256" key="12">
    <source>
        <dbReference type="ARBA" id="ARBA00023136"/>
    </source>
</evidence>
<evidence type="ECO:0000256" key="9">
    <source>
        <dbReference type="ARBA" id="ARBA00023002"/>
    </source>
</evidence>
<keyword evidence="9 14" id="KW-0560">Oxidoreductase</keyword>
<keyword evidence="6 15" id="KW-0812">Transmembrane</keyword>
<keyword evidence="17" id="KW-1185">Reference proteome</keyword>
<feature type="transmembrane region" description="Helical" evidence="15">
    <location>
        <begin position="69"/>
        <end position="89"/>
    </location>
</feature>
<reference evidence="17" key="1">
    <citation type="journal article" date="2017" name="Nat. Ecol. Evol.">
        <title>Genome expansion and lineage-specific genetic innovations in the forest pathogenic fungi Armillaria.</title>
        <authorList>
            <person name="Sipos G."/>
            <person name="Prasanna A.N."/>
            <person name="Walter M.C."/>
            <person name="O'Connor E."/>
            <person name="Balint B."/>
            <person name="Krizsan K."/>
            <person name="Kiss B."/>
            <person name="Hess J."/>
            <person name="Varga T."/>
            <person name="Slot J."/>
            <person name="Riley R."/>
            <person name="Boka B."/>
            <person name="Rigling D."/>
            <person name="Barry K."/>
            <person name="Lee J."/>
            <person name="Mihaltcheva S."/>
            <person name="LaButti K."/>
            <person name="Lipzen A."/>
            <person name="Waldron R."/>
            <person name="Moloney N.M."/>
            <person name="Sperisen C."/>
            <person name="Kredics L."/>
            <person name="Vagvoelgyi C."/>
            <person name="Patrignani A."/>
            <person name="Fitzpatrick D."/>
            <person name="Nagy I."/>
            <person name="Doyle S."/>
            <person name="Anderson J.B."/>
            <person name="Grigoriev I.V."/>
            <person name="Gueldener U."/>
            <person name="Muensterkoetter M."/>
            <person name="Nagy L.G."/>
        </authorList>
    </citation>
    <scope>NUCLEOTIDE SEQUENCE [LARGE SCALE GENOMIC DNA]</scope>
    <source>
        <strain evidence="17">C18/9</strain>
    </source>
</reference>
<dbReference type="InterPro" id="IPR017972">
    <property type="entry name" value="Cyt_P450_CS"/>
</dbReference>
<dbReference type="EMBL" id="FUEG01000003">
    <property type="protein sequence ID" value="SJL01710.1"/>
    <property type="molecule type" value="Genomic_DNA"/>
</dbReference>
<dbReference type="Pfam" id="PF00067">
    <property type="entry name" value="p450"/>
    <property type="match status" value="1"/>
</dbReference>
<comment type="subcellular location">
    <subcellularLocation>
        <location evidence="2">Membrane</location>
    </subcellularLocation>
</comment>
<evidence type="ECO:0000256" key="7">
    <source>
        <dbReference type="ARBA" id="ARBA00022723"/>
    </source>
</evidence>
<evidence type="ECO:0000256" key="2">
    <source>
        <dbReference type="ARBA" id="ARBA00004370"/>
    </source>
</evidence>
<keyword evidence="11 14" id="KW-0503">Monooxygenase</keyword>
<dbReference type="InterPro" id="IPR036396">
    <property type="entry name" value="Cyt_P450_sf"/>
</dbReference>
<dbReference type="OMA" id="TWELVQC"/>
<dbReference type="PRINTS" id="PR00465">
    <property type="entry name" value="EP450IV"/>
</dbReference>
<dbReference type="OrthoDB" id="6692864at2759"/>
<dbReference type="PROSITE" id="PS00086">
    <property type="entry name" value="CYTOCHROME_P450"/>
    <property type="match status" value="1"/>
</dbReference>
<evidence type="ECO:0000256" key="3">
    <source>
        <dbReference type="ARBA" id="ARBA00004721"/>
    </source>
</evidence>
<evidence type="ECO:0008006" key="18">
    <source>
        <dbReference type="Google" id="ProtNLM"/>
    </source>
</evidence>
<keyword evidence="7 13" id="KW-0479">Metal-binding</keyword>
<evidence type="ECO:0000256" key="1">
    <source>
        <dbReference type="ARBA" id="ARBA00001971"/>
    </source>
</evidence>
<dbReference type="PANTHER" id="PTHR24305:SF166">
    <property type="entry name" value="CYTOCHROME P450 12A4, MITOCHONDRIAL-RELATED"/>
    <property type="match status" value="1"/>
</dbReference>
<dbReference type="Proteomes" id="UP000219338">
    <property type="component" value="Unassembled WGS sequence"/>
</dbReference>
<keyword evidence="8 15" id="KW-1133">Transmembrane helix</keyword>
<dbReference type="STRING" id="47428.A0A284QZ08"/>
<feature type="transmembrane region" description="Helical" evidence="15">
    <location>
        <begin position="37"/>
        <end position="57"/>
    </location>
</feature>
<sequence length="563" mass="63002">MSVDVASDVVLNISALSAGGALVSWLFFHWYHVRGDYAALAFSISPLMTYSAIRLLLSGAQTSPLLLTLLYVVVFAASAILLSVCYRFSPLHPLASYPGPRSWWFTNLQLVRLSMSGRRHQRLHELHIQYGPIVRIGHNTLSINSLSTLNPLYGPALSMEKSEMYTLPGHQDAMCLFYKQDLHLHNERKRVWMKGLSAAATKNYIPCMERRTWELASYIERRQAESKEGAASLSEYFSHWAYDLMGDIMYGGCNDYALMVKGDSERLVLTGKEGMAAIDCFGQAPWLMDIIWHVPASEAMVKYSAISAAMMHKRIKANDATSMRDLSSYLLEESPSGQTIPLPDLELEAVNALFGGGDTIAGTLSMVFYYLLSHPQYYKQLYDVLHAEFPDPMEHLEGSRLAGIPLLGGVIDEALRLQTAFYFPRIVPLGGVTIDGSFIPEGTIVSVASYSQQIDPTNFYPDPLEFRPERWLPDGLGPDTKTERNALLSFSTGQHVCVGKAFAYQQLQYVIARLVLSFDMAFPESFDKEAFCNGILHRRTVILEKPLLVRVTRRPGAEIPDLK</sequence>
<dbReference type="GO" id="GO:0004497">
    <property type="term" value="F:monooxygenase activity"/>
    <property type="evidence" value="ECO:0007669"/>
    <property type="project" value="UniProtKB-KW"/>
</dbReference>
<dbReference type="GO" id="GO:0016020">
    <property type="term" value="C:membrane"/>
    <property type="evidence" value="ECO:0007669"/>
    <property type="project" value="UniProtKB-SubCell"/>
</dbReference>
<evidence type="ECO:0000256" key="6">
    <source>
        <dbReference type="ARBA" id="ARBA00022692"/>
    </source>
</evidence>
<dbReference type="InterPro" id="IPR002403">
    <property type="entry name" value="Cyt_P450_E_grp-IV"/>
</dbReference>
<evidence type="ECO:0000256" key="4">
    <source>
        <dbReference type="ARBA" id="ARBA00010617"/>
    </source>
</evidence>
<dbReference type="GO" id="GO:0016705">
    <property type="term" value="F:oxidoreductase activity, acting on paired donors, with incorporation or reduction of molecular oxygen"/>
    <property type="evidence" value="ECO:0007669"/>
    <property type="project" value="InterPro"/>
</dbReference>
<evidence type="ECO:0000313" key="17">
    <source>
        <dbReference type="Proteomes" id="UP000219338"/>
    </source>
</evidence>
<dbReference type="InterPro" id="IPR001128">
    <property type="entry name" value="Cyt_P450"/>
</dbReference>
<dbReference type="PRINTS" id="PR00385">
    <property type="entry name" value="P450"/>
</dbReference>
<comment type="cofactor">
    <cofactor evidence="1 13">
        <name>heme</name>
        <dbReference type="ChEBI" id="CHEBI:30413"/>
    </cofactor>
</comment>
<dbReference type="SUPFAM" id="SSF48264">
    <property type="entry name" value="Cytochrome P450"/>
    <property type="match status" value="1"/>
</dbReference>
<evidence type="ECO:0000256" key="5">
    <source>
        <dbReference type="ARBA" id="ARBA00022617"/>
    </source>
</evidence>
<evidence type="ECO:0000256" key="15">
    <source>
        <dbReference type="SAM" id="Phobius"/>
    </source>
</evidence>
<feature type="binding site" description="axial binding residue" evidence="13">
    <location>
        <position position="497"/>
    </location>
    <ligand>
        <name>heme</name>
        <dbReference type="ChEBI" id="CHEBI:30413"/>
    </ligand>
    <ligandPart>
        <name>Fe</name>
        <dbReference type="ChEBI" id="CHEBI:18248"/>
    </ligandPart>
</feature>
<gene>
    <name evidence="16" type="ORF">ARMOST_05033</name>
</gene>
<keyword evidence="10 13" id="KW-0408">Iron</keyword>
<dbReference type="Gene3D" id="1.10.630.10">
    <property type="entry name" value="Cytochrome P450"/>
    <property type="match status" value="1"/>
</dbReference>
<dbReference type="PANTHER" id="PTHR24305">
    <property type="entry name" value="CYTOCHROME P450"/>
    <property type="match status" value="1"/>
</dbReference>